<comment type="caution">
    <text evidence="1">The sequence shown here is derived from an EMBL/GenBank/DDBJ whole genome shotgun (WGS) entry which is preliminary data.</text>
</comment>
<dbReference type="EMBL" id="JABBGJ010000017">
    <property type="protein sequence ID" value="NML99634.1"/>
    <property type="molecule type" value="Genomic_DNA"/>
</dbReference>
<dbReference type="AlphaFoldDB" id="A0A848IID6"/>
<proteinExistence type="predicted"/>
<organism evidence="1 2">
    <name type="scientific">Paraburkholderia polaris</name>
    <dbReference type="NCBI Taxonomy" id="2728848"/>
    <lineage>
        <taxon>Bacteria</taxon>
        <taxon>Pseudomonadati</taxon>
        <taxon>Pseudomonadota</taxon>
        <taxon>Betaproteobacteria</taxon>
        <taxon>Burkholderiales</taxon>
        <taxon>Burkholderiaceae</taxon>
        <taxon>Paraburkholderia</taxon>
    </lineage>
</organism>
<dbReference type="RefSeq" id="WP_169486609.1">
    <property type="nucleotide sequence ID" value="NZ_JABBGJ010000017.1"/>
</dbReference>
<reference evidence="1 2" key="1">
    <citation type="submission" date="2020-04" db="EMBL/GenBank/DDBJ databases">
        <title>Paraburkholderia sp. RP-4-7 isolated from soil.</title>
        <authorList>
            <person name="Dahal R.H."/>
        </authorList>
    </citation>
    <scope>NUCLEOTIDE SEQUENCE [LARGE SCALE GENOMIC DNA]</scope>
    <source>
        <strain evidence="1 2">RP-4-7</strain>
    </source>
</reference>
<protein>
    <submittedName>
        <fullName evidence="1">Uncharacterized protein</fullName>
    </submittedName>
</protein>
<evidence type="ECO:0000313" key="1">
    <source>
        <dbReference type="EMBL" id="NML99634.1"/>
    </source>
</evidence>
<accession>A0A848IID6</accession>
<sequence length="87" mass="9691">MIKLPTFEHCPKDGTVSVTHSGYDIRTYAEVRSGQLTALLSVFQSCKLDDEHADMVIVYGLAEELAREVSGLVETFTRTDCLEVSHE</sequence>
<dbReference type="Proteomes" id="UP000544134">
    <property type="component" value="Unassembled WGS sequence"/>
</dbReference>
<evidence type="ECO:0000313" key="2">
    <source>
        <dbReference type="Proteomes" id="UP000544134"/>
    </source>
</evidence>
<name>A0A848IID6_9BURK</name>
<keyword evidence="2" id="KW-1185">Reference proteome</keyword>
<gene>
    <name evidence="1" type="ORF">HHL24_17040</name>
</gene>